<evidence type="ECO:0000259" key="1">
    <source>
        <dbReference type="Pfam" id="PF04010"/>
    </source>
</evidence>
<dbReference type="SUPFAM" id="SSF158372">
    <property type="entry name" value="AF1782-like"/>
    <property type="match status" value="1"/>
</dbReference>
<proteinExistence type="predicted"/>
<evidence type="ECO:0000313" key="2">
    <source>
        <dbReference type="EMBL" id="OIR20420.1"/>
    </source>
</evidence>
<accession>A0A1J5U302</accession>
<dbReference type="InterPro" id="IPR023140">
    <property type="entry name" value="DUF357"/>
</dbReference>
<dbReference type="Pfam" id="PF04010">
    <property type="entry name" value="DUF357"/>
    <property type="match status" value="1"/>
</dbReference>
<organism evidence="2 3">
    <name type="scientific">Marine Group III euryarchaeote CG-Bathy1</name>
    <dbReference type="NCBI Taxonomy" id="1889001"/>
    <lineage>
        <taxon>Archaea</taxon>
        <taxon>Methanobacteriati</taxon>
        <taxon>Thermoplasmatota</taxon>
        <taxon>Thermoplasmata</taxon>
        <taxon>Candidatus Thermoprofundales</taxon>
    </lineage>
</organism>
<dbReference type="Proteomes" id="UP000183815">
    <property type="component" value="Unassembled WGS sequence"/>
</dbReference>
<protein>
    <recommendedName>
        <fullName evidence="1">DUF357 domain-containing protein</fullName>
    </recommendedName>
</protein>
<evidence type="ECO:0000313" key="3">
    <source>
        <dbReference type="Proteomes" id="UP000183815"/>
    </source>
</evidence>
<comment type="caution">
    <text evidence="2">The sequence shown here is derived from an EMBL/GenBank/DDBJ whole genome shotgun (WGS) entry which is preliminary data.</text>
</comment>
<name>A0A1J5U302_9ARCH</name>
<gene>
    <name evidence="2" type="ORF">BEU04_00390</name>
</gene>
<sequence length="92" mass="10578">MSSERIERYLKLTENALAKVEILFPEDSEKNEMANRILEMVRSYHSDAIFFLKEGRGDDAFAAINYAHGWLDAGVRLELLDGKGDWKLFTLP</sequence>
<dbReference type="AlphaFoldDB" id="A0A1J5U302"/>
<dbReference type="InterPro" id="IPR036809">
    <property type="entry name" value="AF1782-like_sf"/>
</dbReference>
<dbReference type="EMBL" id="MIYU01000001">
    <property type="protein sequence ID" value="OIR20420.1"/>
    <property type="molecule type" value="Genomic_DNA"/>
</dbReference>
<reference evidence="2 3" key="1">
    <citation type="submission" date="2016-08" db="EMBL/GenBank/DDBJ databases">
        <title>New Insights into Marine Group III Euryarchaeota, from dark to light.</title>
        <authorList>
            <person name="Haro-Moreno J.M."/>
            <person name="Rodriguez-Valera F."/>
            <person name="Lopez-Garcia P."/>
            <person name="Moreira D."/>
            <person name="Martin-Cuadrado A.B."/>
        </authorList>
    </citation>
    <scope>NUCLEOTIDE SEQUENCE [LARGE SCALE GENOMIC DNA]</scope>
    <source>
        <strain evidence="2">CG-Bathy1</strain>
    </source>
</reference>
<dbReference type="Gene3D" id="1.20.1270.90">
    <property type="entry name" value="AF1782-like"/>
    <property type="match status" value="1"/>
</dbReference>
<feature type="domain" description="DUF357" evidence="1">
    <location>
        <begin position="8"/>
        <end position="80"/>
    </location>
</feature>